<dbReference type="eggNOG" id="ENOG5033662">
    <property type="taxonomic scope" value="Bacteria"/>
</dbReference>
<dbReference type="RefSeq" id="WP_034323329.1">
    <property type="nucleotide sequence ID" value="NZ_JAVIKA010000001.1"/>
</dbReference>
<protein>
    <submittedName>
        <fullName evidence="1">Uncharacterized protein</fullName>
    </submittedName>
</protein>
<dbReference type="Proteomes" id="UP000028091">
    <property type="component" value="Unassembled WGS sequence"/>
</dbReference>
<name>A0A081L8T8_9BACI</name>
<reference evidence="1 2" key="1">
    <citation type="submission" date="2012-09" db="EMBL/GenBank/DDBJ databases">
        <title>Genome Sequence of Bacillus sp. DW5-4.</title>
        <authorList>
            <person name="Lai Q."/>
            <person name="Liu Y."/>
            <person name="Shao Z."/>
        </authorList>
    </citation>
    <scope>NUCLEOTIDE SEQUENCE [LARGE SCALE GENOMIC DNA]</scope>
    <source>
        <strain evidence="1 2">DW5-4</strain>
    </source>
</reference>
<gene>
    <name evidence="1" type="ORF">BA70_06170</name>
</gene>
<proteinExistence type="predicted"/>
<organism evidence="1 2">
    <name type="scientific">Bacillus zhangzhouensis</name>
    <dbReference type="NCBI Taxonomy" id="1178540"/>
    <lineage>
        <taxon>Bacteria</taxon>
        <taxon>Bacillati</taxon>
        <taxon>Bacillota</taxon>
        <taxon>Bacilli</taxon>
        <taxon>Bacillales</taxon>
        <taxon>Bacillaceae</taxon>
        <taxon>Bacillus</taxon>
    </lineage>
</organism>
<evidence type="ECO:0000313" key="1">
    <source>
        <dbReference type="EMBL" id="KEP25664.1"/>
    </source>
</evidence>
<dbReference type="OrthoDB" id="2884956at2"/>
<sequence length="298" mass="34085">MKLRNIGILFMIVALLIGVGSFGGNKASAKKESLNQSYAYAYKTKDNVSWLKVTEKKGKVTGYLNGKGVKIDPIEPFMVKTKYKLTGKTTKKGYKLKVKQKKKTIVYDIYFSGKDLMVKKQGAKKSKRYQAVDEKKLKKYKKAIDKRYDEYVDTAEDRYYEIIGKYTDNLNKAYGYLYTAKNNSYQIFLDIEEALFEGEFSGAITISKATGKKSKPLKKEKYQADGITGFKSFWVYPTPKIKGGLSKMIGSSDVKAAYIELPFWKKNEKMKLKAVNKKQYKKQVEAFKKAAKKKAKKK</sequence>
<dbReference type="AlphaFoldDB" id="A0A081L8T8"/>
<accession>A0A081L8T8</accession>
<keyword evidence="2" id="KW-1185">Reference proteome</keyword>
<evidence type="ECO:0000313" key="2">
    <source>
        <dbReference type="Proteomes" id="UP000028091"/>
    </source>
</evidence>
<dbReference type="EMBL" id="JOTP01000018">
    <property type="protein sequence ID" value="KEP25664.1"/>
    <property type="molecule type" value="Genomic_DNA"/>
</dbReference>
<comment type="caution">
    <text evidence="1">The sequence shown here is derived from an EMBL/GenBank/DDBJ whole genome shotgun (WGS) entry which is preliminary data.</text>
</comment>